<reference evidence="1 2" key="1">
    <citation type="journal article" date="2015" name="Mol. Plant Microbe Interact.">
        <title>Comparative Genomic Analysis of Pseudomonas chlororaphis PCL1606 Reveals New Insight into Antifungal Compounds Involved in Biocontrol.</title>
        <authorList>
            <person name="Calderon C.E."/>
            <person name="Ramos C."/>
            <person name="de Vicente A."/>
            <person name="Cazorla F.M."/>
        </authorList>
    </citation>
    <scope>NUCLEOTIDE SEQUENCE [LARGE SCALE GENOMIC DNA]</scope>
    <source>
        <strain evidence="1 2">PCL1606</strain>
    </source>
</reference>
<name>A0A0D5XX27_9PSED</name>
<evidence type="ECO:0000313" key="1">
    <source>
        <dbReference type="EMBL" id="AKA23628.1"/>
    </source>
</evidence>
<organism evidence="1 2">
    <name type="scientific">Pseudomonas chlororaphis</name>
    <dbReference type="NCBI Taxonomy" id="587753"/>
    <lineage>
        <taxon>Bacteria</taxon>
        <taxon>Pseudomonadati</taxon>
        <taxon>Pseudomonadota</taxon>
        <taxon>Gammaproteobacteria</taxon>
        <taxon>Pseudomonadales</taxon>
        <taxon>Pseudomonadaceae</taxon>
        <taxon>Pseudomonas</taxon>
    </lineage>
</organism>
<dbReference type="RefSeq" id="WP_045882177.1">
    <property type="nucleotide sequence ID" value="NZ_CP011110.1"/>
</dbReference>
<proteinExistence type="predicted"/>
<evidence type="ECO:0000313" key="2">
    <source>
        <dbReference type="Proteomes" id="UP000032748"/>
    </source>
</evidence>
<dbReference type="Proteomes" id="UP000032748">
    <property type="component" value="Chromosome"/>
</dbReference>
<sequence length="149" mass="16573">MPIKKSIPRSPVSSAASLVLREARRLHRSATCATLASALPILRRVLASDSLPGLSLPELYRQRDQVQRKHLLRTLAREAGFASWEAYRQALDELAPEQLQHFELVYRQAGHLNCWFSSLDEARAYVASHGGRLLPVGQQAVVLVDLPAV</sequence>
<dbReference type="OrthoDB" id="8480925at2"/>
<protein>
    <submittedName>
        <fullName evidence="1">Uncharacterized protein</fullName>
    </submittedName>
</protein>
<dbReference type="PATRIC" id="fig|587753.10.peg.2172"/>
<dbReference type="KEGG" id="pcz:PCL1606_21750"/>
<accession>A0A0D5XX27</accession>
<dbReference type="AlphaFoldDB" id="A0A0D5XX27"/>
<dbReference type="EMBL" id="CP011110">
    <property type="protein sequence ID" value="AKA23628.1"/>
    <property type="molecule type" value="Genomic_DNA"/>
</dbReference>
<gene>
    <name evidence="1" type="ORF">PCL1606_21750</name>
</gene>